<feature type="coiled-coil region" evidence="1">
    <location>
        <begin position="204"/>
        <end position="231"/>
    </location>
</feature>
<protein>
    <submittedName>
        <fullName evidence="2">Uncharacterized protein</fullName>
    </submittedName>
</protein>
<dbReference type="Proteomes" id="UP000297716">
    <property type="component" value="Unassembled WGS sequence"/>
</dbReference>
<accession>A0A4Z0YI54</accession>
<evidence type="ECO:0000313" key="2">
    <source>
        <dbReference type="EMBL" id="TGJ78991.1"/>
    </source>
</evidence>
<keyword evidence="3" id="KW-1185">Reference proteome</keyword>
<dbReference type="OrthoDB" id="4765810at2759"/>
<keyword evidence="1" id="KW-0175">Coiled coil</keyword>
<dbReference type="EMBL" id="SKBN01000326">
    <property type="protein sequence ID" value="TGJ78991.1"/>
    <property type="molecule type" value="Genomic_DNA"/>
</dbReference>
<evidence type="ECO:0000256" key="1">
    <source>
        <dbReference type="SAM" id="Coils"/>
    </source>
</evidence>
<organism evidence="2 3">
    <name type="scientific">Xylaria hypoxylon</name>
    <dbReference type="NCBI Taxonomy" id="37992"/>
    <lineage>
        <taxon>Eukaryota</taxon>
        <taxon>Fungi</taxon>
        <taxon>Dikarya</taxon>
        <taxon>Ascomycota</taxon>
        <taxon>Pezizomycotina</taxon>
        <taxon>Sordariomycetes</taxon>
        <taxon>Xylariomycetidae</taxon>
        <taxon>Xylariales</taxon>
        <taxon>Xylariaceae</taxon>
        <taxon>Xylaria</taxon>
    </lineage>
</organism>
<name>A0A4Z0YI54_9PEZI</name>
<proteinExistence type="predicted"/>
<sequence>MDHVYEYEFWQCGHITRIDDGSRVSSNGNLTKPPLCYVSRYKIEKKLGDMCPSCYANRILVRLRDIRILLYKCNSKSEAVKMAEQRVTALKNFLSHYPGENFVTINSNFVNYPPEYLAMAAHTLDLEAEVFEAAIEDFAAAQRRLRSRVAQKFRDSIMEIRENALLCFSDGNDTMKGCLVEILEETYDMIGEIRIHEERELRLLKDLDAKAADLQQLLNEYRQKTKKQRESLKTPDFDEAK</sequence>
<gene>
    <name evidence="2" type="ORF">E0Z10_g9773</name>
</gene>
<comment type="caution">
    <text evidence="2">The sequence shown here is derived from an EMBL/GenBank/DDBJ whole genome shotgun (WGS) entry which is preliminary data.</text>
</comment>
<evidence type="ECO:0000313" key="3">
    <source>
        <dbReference type="Proteomes" id="UP000297716"/>
    </source>
</evidence>
<dbReference type="AlphaFoldDB" id="A0A4Z0YI54"/>
<reference evidence="2 3" key="1">
    <citation type="submission" date="2019-03" db="EMBL/GenBank/DDBJ databases">
        <title>Draft genome sequence of Xylaria hypoxylon DSM 108379, a ubiquitous saprotrophic-parasitic fungi on hardwood.</title>
        <authorList>
            <person name="Buettner E."/>
            <person name="Leonhardt S."/>
            <person name="Gebauer A.M."/>
            <person name="Liers C."/>
            <person name="Hofrichter M."/>
            <person name="Kellner H."/>
        </authorList>
    </citation>
    <scope>NUCLEOTIDE SEQUENCE [LARGE SCALE GENOMIC DNA]</scope>
    <source>
        <strain evidence="2 3">DSM 108379</strain>
    </source>
</reference>